<feature type="compositionally biased region" description="Polar residues" evidence="1">
    <location>
        <begin position="59"/>
        <end position="91"/>
    </location>
</feature>
<organism evidence="2">
    <name type="scientific">Tanacetum cinerariifolium</name>
    <name type="common">Dalmatian daisy</name>
    <name type="synonym">Chrysanthemum cinerariifolium</name>
    <dbReference type="NCBI Taxonomy" id="118510"/>
    <lineage>
        <taxon>Eukaryota</taxon>
        <taxon>Viridiplantae</taxon>
        <taxon>Streptophyta</taxon>
        <taxon>Embryophyta</taxon>
        <taxon>Tracheophyta</taxon>
        <taxon>Spermatophyta</taxon>
        <taxon>Magnoliopsida</taxon>
        <taxon>eudicotyledons</taxon>
        <taxon>Gunneridae</taxon>
        <taxon>Pentapetalae</taxon>
        <taxon>asterids</taxon>
        <taxon>campanulids</taxon>
        <taxon>Asterales</taxon>
        <taxon>Asteraceae</taxon>
        <taxon>Asteroideae</taxon>
        <taxon>Anthemideae</taxon>
        <taxon>Anthemidinae</taxon>
        <taxon>Tanacetum</taxon>
    </lineage>
</organism>
<evidence type="ECO:0000313" key="2">
    <source>
        <dbReference type="EMBL" id="GFD12672.1"/>
    </source>
</evidence>
<evidence type="ECO:0000256" key="1">
    <source>
        <dbReference type="SAM" id="MobiDB-lite"/>
    </source>
</evidence>
<dbReference type="AlphaFoldDB" id="A0A699TPK9"/>
<accession>A0A699TPK9</accession>
<sequence>SGLVQKPSSSTSYVPPSRNDWNLLFQPLFDELLNPPPSVDNQDVEVIAPIDEVIPQVYDDSTGSPSSTTVDQDAPSPSKSLTPTEIQSSVIPQDVANDNLDIEVAHMGNDSLLSVPITE</sequence>
<gene>
    <name evidence="2" type="ORF">Tci_884641</name>
</gene>
<proteinExistence type="predicted"/>
<reference evidence="2" key="1">
    <citation type="journal article" date="2019" name="Sci. Rep.">
        <title>Draft genome of Tanacetum cinerariifolium, the natural source of mosquito coil.</title>
        <authorList>
            <person name="Yamashiro T."/>
            <person name="Shiraishi A."/>
            <person name="Satake H."/>
            <person name="Nakayama K."/>
        </authorList>
    </citation>
    <scope>NUCLEOTIDE SEQUENCE</scope>
</reference>
<feature type="non-terminal residue" evidence="2">
    <location>
        <position position="119"/>
    </location>
</feature>
<feature type="region of interest" description="Disordered" evidence="1">
    <location>
        <begin position="57"/>
        <end position="92"/>
    </location>
</feature>
<feature type="non-terminal residue" evidence="2">
    <location>
        <position position="1"/>
    </location>
</feature>
<comment type="caution">
    <text evidence="2">The sequence shown here is derived from an EMBL/GenBank/DDBJ whole genome shotgun (WGS) entry which is preliminary data.</text>
</comment>
<protein>
    <submittedName>
        <fullName evidence="2">Uncharacterized protein</fullName>
    </submittedName>
</protein>
<dbReference type="EMBL" id="BKCJ011267229">
    <property type="protein sequence ID" value="GFD12672.1"/>
    <property type="molecule type" value="Genomic_DNA"/>
</dbReference>
<name>A0A699TPK9_TANCI</name>